<evidence type="ECO:0000256" key="4">
    <source>
        <dbReference type="ARBA" id="ARBA00023136"/>
    </source>
</evidence>
<name>A0A834VKL1_9PLEO</name>
<dbReference type="GeneID" id="6346159"/>
<dbReference type="KEGG" id="ptrr:6346159"/>
<organism evidence="7 8">
    <name type="scientific">Pyrenophora tritici-repentis</name>
    <dbReference type="NCBI Taxonomy" id="45151"/>
    <lineage>
        <taxon>Eukaryota</taxon>
        <taxon>Fungi</taxon>
        <taxon>Dikarya</taxon>
        <taxon>Ascomycota</taxon>
        <taxon>Pezizomycotina</taxon>
        <taxon>Dothideomycetes</taxon>
        <taxon>Pleosporomycetidae</taxon>
        <taxon>Pleosporales</taxon>
        <taxon>Pleosporineae</taxon>
        <taxon>Pleosporaceae</taxon>
        <taxon>Pyrenophora</taxon>
    </lineage>
</organism>
<reference evidence="7 8" key="1">
    <citation type="journal article" date="2018" name="BMC Genomics">
        <title>Comparative genomics of the wheat fungal pathogen Pyrenophora tritici-repentis reveals chromosomal variations and genome plasticity.</title>
        <authorList>
            <person name="Moolhuijzen P."/>
            <person name="See P.T."/>
            <person name="Hane J.K."/>
            <person name="Shi G."/>
            <person name="Liu Z."/>
            <person name="Oliver R.P."/>
            <person name="Moffat C.S."/>
        </authorList>
    </citation>
    <scope>NUCLEOTIDE SEQUENCE [LARGE SCALE GENOMIC DNA]</scope>
    <source>
        <strain evidence="7">M4</strain>
    </source>
</reference>
<evidence type="ECO:0000256" key="3">
    <source>
        <dbReference type="ARBA" id="ARBA00022989"/>
    </source>
</evidence>
<evidence type="ECO:0000256" key="1">
    <source>
        <dbReference type="ARBA" id="ARBA00004651"/>
    </source>
</evidence>
<dbReference type="GO" id="GO:0005886">
    <property type="term" value="C:plasma membrane"/>
    <property type="evidence" value="ECO:0007669"/>
    <property type="project" value="UniProtKB-SubCell"/>
</dbReference>
<dbReference type="EMBL" id="NQIK02000008">
    <property type="protein sequence ID" value="KAF7567175.1"/>
    <property type="molecule type" value="Genomic_DNA"/>
</dbReference>
<accession>A0A834VKL1</accession>
<comment type="caution">
    <text evidence="7">The sequence shown here is derived from an EMBL/GenBank/DDBJ whole genome shotgun (WGS) entry which is preliminary data.</text>
</comment>
<proteinExistence type="predicted"/>
<dbReference type="InterPro" id="IPR045863">
    <property type="entry name" value="CorA_TM1_TM2"/>
</dbReference>
<evidence type="ECO:0000256" key="5">
    <source>
        <dbReference type="SAM" id="MobiDB-lite"/>
    </source>
</evidence>
<dbReference type="AlphaFoldDB" id="A0A834VKL1"/>
<protein>
    <recommendedName>
        <fullName evidence="9">CorA, Mg2+ and Co2+ transporter</fullName>
    </recommendedName>
</protein>
<evidence type="ECO:0008006" key="9">
    <source>
        <dbReference type="Google" id="ProtNLM"/>
    </source>
</evidence>
<keyword evidence="2 6" id="KW-0812">Transmembrane</keyword>
<comment type="subcellular location">
    <subcellularLocation>
        <location evidence="1">Cell membrane</location>
        <topology evidence="1">Multi-pass membrane protein</topology>
    </subcellularLocation>
</comment>
<keyword evidence="4 6" id="KW-0472">Membrane</keyword>
<evidence type="ECO:0000313" key="7">
    <source>
        <dbReference type="EMBL" id="KAF7567175.1"/>
    </source>
</evidence>
<evidence type="ECO:0000313" key="8">
    <source>
        <dbReference type="Proteomes" id="UP000245464"/>
    </source>
</evidence>
<keyword evidence="3 6" id="KW-1133">Transmembrane helix</keyword>
<dbReference type="PANTHER" id="PTHR46494">
    <property type="entry name" value="CORA FAMILY METAL ION TRANSPORTER (EUROFUNG)"/>
    <property type="match status" value="1"/>
</dbReference>
<dbReference type="GO" id="GO:0015087">
    <property type="term" value="F:cobalt ion transmembrane transporter activity"/>
    <property type="evidence" value="ECO:0007669"/>
    <property type="project" value="TreeGrafter"/>
</dbReference>
<dbReference type="InterPro" id="IPR002523">
    <property type="entry name" value="MgTranspt_CorA/ZnTranspt_ZntB"/>
</dbReference>
<dbReference type="PANTHER" id="PTHR46494:SF1">
    <property type="entry name" value="CORA FAMILY METAL ION TRANSPORTER (EUROFUNG)"/>
    <property type="match status" value="1"/>
</dbReference>
<dbReference type="Gene3D" id="1.20.58.340">
    <property type="entry name" value="Magnesium transport protein CorA, transmembrane region"/>
    <property type="match status" value="1"/>
</dbReference>
<evidence type="ECO:0000256" key="2">
    <source>
        <dbReference type="ARBA" id="ARBA00022692"/>
    </source>
</evidence>
<dbReference type="GO" id="GO:0015095">
    <property type="term" value="F:magnesium ion transmembrane transporter activity"/>
    <property type="evidence" value="ECO:0007669"/>
    <property type="project" value="TreeGrafter"/>
</dbReference>
<evidence type="ECO:0000256" key="6">
    <source>
        <dbReference type="SAM" id="Phobius"/>
    </source>
</evidence>
<dbReference type="Pfam" id="PF01544">
    <property type="entry name" value="CorA"/>
    <property type="match status" value="1"/>
</dbReference>
<sequence length="491" mass="56999">MSPTAGVDYLNTNMRHYLHTLKPLLKHDNFASATAQIYREFSETGTSTWRRKCDGSWGKDILGATCWRDGSSSYYQSRLELVEISVLVEFVREYPHQWQYLSVYQLRNSRRLSKAAPLDTAIDVGIHVQIRRGRISLQVQGETGSKRKNHLANTWHLGCPYPMNRHSKNVEWFLVYLIAELGTTPHNIRQSYSIPSLMDAYDTIAHELKQRRYDRWQRNETIHLVRAYLVCIDELTVLGKIFSKKLDFSKRLQLDCDFLEQQDKAAGVQTVDNPEGETETERIAFAQHMMEDLRITCTRLTVDLRESLNSLFQLRSIEQNKLAIIADTQNKAIFVLTGFTIVFLPLSFFTSYFGMNLKGIIDTDRTEEYYWKVYGINHVDRLIVAESADNVENYGRAKLMLHHAFRTVKGLLYIESIHDEPCANYFEAYKVCRERCYHEPDRYDDPLPKPEESVYEPTPEDPDGNAQNNMDAEWGEITRHLLDQNGNNADV</sequence>
<feature type="compositionally biased region" description="Basic and acidic residues" evidence="5">
    <location>
        <begin position="442"/>
        <end position="452"/>
    </location>
</feature>
<feature type="transmembrane region" description="Helical" evidence="6">
    <location>
        <begin position="332"/>
        <end position="355"/>
    </location>
</feature>
<dbReference type="GO" id="GO:0050897">
    <property type="term" value="F:cobalt ion binding"/>
    <property type="evidence" value="ECO:0007669"/>
    <property type="project" value="TreeGrafter"/>
</dbReference>
<dbReference type="SUPFAM" id="SSF144083">
    <property type="entry name" value="Magnesium transport protein CorA, transmembrane region"/>
    <property type="match status" value="1"/>
</dbReference>
<gene>
    <name evidence="7" type="ORF">PtrM4_137660</name>
</gene>
<feature type="region of interest" description="Disordered" evidence="5">
    <location>
        <begin position="442"/>
        <end position="491"/>
    </location>
</feature>
<dbReference type="GO" id="GO:0000287">
    <property type="term" value="F:magnesium ion binding"/>
    <property type="evidence" value="ECO:0007669"/>
    <property type="project" value="TreeGrafter"/>
</dbReference>
<dbReference type="Proteomes" id="UP000245464">
    <property type="component" value="Chromosome 8"/>
</dbReference>
<dbReference type="RefSeq" id="XP_065960269.1">
    <property type="nucleotide sequence ID" value="XM_066109347.1"/>
</dbReference>